<dbReference type="InterPro" id="IPR001279">
    <property type="entry name" value="Metallo-B-lactamas"/>
</dbReference>
<keyword evidence="1" id="KW-0812">Transmembrane</keyword>
<protein>
    <recommendedName>
        <fullName evidence="2">Metallo-beta-lactamase domain-containing protein</fullName>
    </recommendedName>
</protein>
<evidence type="ECO:0000259" key="2">
    <source>
        <dbReference type="SMART" id="SM00849"/>
    </source>
</evidence>
<feature type="transmembrane region" description="Helical" evidence="1">
    <location>
        <begin position="12"/>
        <end position="30"/>
    </location>
</feature>
<dbReference type="SUPFAM" id="SSF56281">
    <property type="entry name" value="Metallo-hydrolase/oxidoreductase"/>
    <property type="match status" value="1"/>
</dbReference>
<sequence length="288" mass="31879">MSDRRFKILGIFWIALVFLALGIWTFLFSIEPRATLSFQAFNIGQGDALFIETPDRYHILIDGGPDATIIAKLGESLSFWNKKIDLIILTHPHADHVSGLVEVLKRYQVGAIIESNARYNTAEYTEWNRMKEAARVPSYTAVAGMRAEVGKYIVLQILTPFANDAGQTFRNIHDSNIVSRFTYGREMFLLMGDAEESMEQALLARGVLGPAAVLKVGHHGSQTSTSQGFLDLVHPAAAVISVGEKNTYGHPRQEVLDRLSAIGAKVFRTDQDGDVRLTTDGLSIVESR</sequence>
<evidence type="ECO:0000313" key="4">
    <source>
        <dbReference type="Proteomes" id="UP000177362"/>
    </source>
</evidence>
<organism evidence="3 4">
    <name type="scientific">Candidatus Sungbacteria bacterium RIFCSPHIGHO2_02_FULL_49_12</name>
    <dbReference type="NCBI Taxonomy" id="1802271"/>
    <lineage>
        <taxon>Bacteria</taxon>
        <taxon>Candidatus Sungiibacteriota</taxon>
    </lineage>
</organism>
<dbReference type="InterPro" id="IPR036866">
    <property type="entry name" value="RibonucZ/Hydroxyglut_hydro"/>
</dbReference>
<dbReference type="Proteomes" id="UP000177362">
    <property type="component" value="Unassembled WGS sequence"/>
</dbReference>
<evidence type="ECO:0000256" key="1">
    <source>
        <dbReference type="SAM" id="Phobius"/>
    </source>
</evidence>
<dbReference type="Pfam" id="PF00753">
    <property type="entry name" value="Lactamase_B"/>
    <property type="match status" value="1"/>
</dbReference>
<keyword evidence="1" id="KW-0472">Membrane</keyword>
<dbReference type="STRING" id="1802271.A3C11_01970"/>
<evidence type="ECO:0000313" key="3">
    <source>
        <dbReference type="EMBL" id="OHA00231.1"/>
    </source>
</evidence>
<comment type="caution">
    <text evidence="3">The sequence shown here is derived from an EMBL/GenBank/DDBJ whole genome shotgun (WGS) entry which is preliminary data.</text>
</comment>
<dbReference type="Gene3D" id="3.60.15.10">
    <property type="entry name" value="Ribonuclease Z/Hydroxyacylglutathione hydrolase-like"/>
    <property type="match status" value="1"/>
</dbReference>
<name>A0A1G2KP15_9BACT</name>
<accession>A0A1G2KP15</accession>
<feature type="domain" description="Metallo-beta-lactamase" evidence="2">
    <location>
        <begin position="45"/>
        <end position="244"/>
    </location>
</feature>
<proteinExistence type="predicted"/>
<dbReference type="PANTHER" id="PTHR30619:SF1">
    <property type="entry name" value="RECOMBINATION PROTEIN 2"/>
    <property type="match status" value="1"/>
</dbReference>
<dbReference type="InterPro" id="IPR035681">
    <property type="entry name" value="ComA-like_MBL"/>
</dbReference>
<dbReference type="EMBL" id="MHQJ01000054">
    <property type="protein sequence ID" value="OHA00231.1"/>
    <property type="molecule type" value="Genomic_DNA"/>
</dbReference>
<dbReference type="InterPro" id="IPR052159">
    <property type="entry name" value="Competence_DNA_uptake"/>
</dbReference>
<keyword evidence="1" id="KW-1133">Transmembrane helix</keyword>
<gene>
    <name evidence="3" type="ORF">A3C11_01970</name>
</gene>
<dbReference type="AlphaFoldDB" id="A0A1G2KP15"/>
<dbReference type="CDD" id="cd07731">
    <property type="entry name" value="ComA-like_MBL-fold"/>
    <property type="match status" value="1"/>
</dbReference>
<dbReference type="SMART" id="SM00849">
    <property type="entry name" value="Lactamase_B"/>
    <property type="match status" value="1"/>
</dbReference>
<reference evidence="3 4" key="1">
    <citation type="journal article" date="2016" name="Nat. Commun.">
        <title>Thousands of microbial genomes shed light on interconnected biogeochemical processes in an aquifer system.</title>
        <authorList>
            <person name="Anantharaman K."/>
            <person name="Brown C.T."/>
            <person name="Hug L.A."/>
            <person name="Sharon I."/>
            <person name="Castelle C.J."/>
            <person name="Probst A.J."/>
            <person name="Thomas B.C."/>
            <person name="Singh A."/>
            <person name="Wilkins M.J."/>
            <person name="Karaoz U."/>
            <person name="Brodie E.L."/>
            <person name="Williams K.H."/>
            <person name="Hubbard S.S."/>
            <person name="Banfield J.F."/>
        </authorList>
    </citation>
    <scope>NUCLEOTIDE SEQUENCE [LARGE SCALE GENOMIC DNA]</scope>
</reference>
<dbReference type="PANTHER" id="PTHR30619">
    <property type="entry name" value="DNA INTERNALIZATION/COMPETENCE PROTEIN COMEC/REC2"/>
    <property type="match status" value="1"/>
</dbReference>